<sequence>MLAEDAFEARFTSWGKRRRRTALLVESGPAELGQFGSDEATVAGEEWTLERGDEGAAITREDGEVMRLRGRLGRDKELVAELPAGRFTLVNEARGDWVVVDAEGAKVAQFTGTGGGVRSAVLELATSPVGAPSPGAEGPATAEAAAGARDAADPAVESPATVALTDADVAALSWFARLILEARLERSSTVLIVVLVAATILALLTFLL</sequence>
<reference evidence="3 6" key="1">
    <citation type="journal article" date="2012" name="J. Bacteriol.">
        <title>Draft Genome Sequence of Turicella otitidis ATCC 51513, Isolated from Middle Ear Fluid from a Child with Otitis Media.</title>
        <authorList>
            <person name="Brinkrolf K."/>
            <person name="Schneider J."/>
            <person name="Knecht M."/>
            <person name="Ruckert C."/>
            <person name="Tauch A."/>
        </authorList>
    </citation>
    <scope>NUCLEOTIDE SEQUENCE [LARGE SCALE GENOMIC DNA]</scope>
    <source>
        <strain evidence="3 6">ATCC 51513</strain>
    </source>
</reference>
<evidence type="ECO:0000313" key="5">
    <source>
        <dbReference type="Proteomes" id="UP000006078"/>
    </source>
</evidence>
<dbReference type="STRING" id="29321.AAV33_09345"/>
<keyword evidence="5" id="KW-1185">Reference proteome</keyword>
<organism evidence="3 6">
    <name type="scientific">Corynebacterium otitidis ATCC 51513</name>
    <dbReference type="NCBI Taxonomy" id="883169"/>
    <lineage>
        <taxon>Bacteria</taxon>
        <taxon>Bacillati</taxon>
        <taxon>Actinomycetota</taxon>
        <taxon>Actinomycetes</taxon>
        <taxon>Mycobacteriales</taxon>
        <taxon>Corynebacteriaceae</taxon>
        <taxon>Corynebacterium</taxon>
    </lineage>
</organism>
<protein>
    <submittedName>
        <fullName evidence="3">Uncharacterized protein</fullName>
    </submittedName>
</protein>
<dbReference type="Proteomes" id="UP000011016">
    <property type="component" value="Unassembled WGS sequence"/>
</dbReference>
<keyword evidence="2" id="KW-1133">Transmembrane helix</keyword>
<feature type="compositionally biased region" description="Low complexity" evidence="1">
    <location>
        <begin position="130"/>
        <end position="151"/>
    </location>
</feature>
<name>I7LB84_9CORY</name>
<dbReference type="HOGENOM" id="CLU_124344_0_0_11"/>
<dbReference type="AlphaFoldDB" id="I7LB84"/>
<keyword evidence="2" id="KW-0472">Membrane</keyword>
<feature type="region of interest" description="Disordered" evidence="1">
    <location>
        <begin position="129"/>
        <end position="151"/>
    </location>
</feature>
<comment type="caution">
    <text evidence="3">The sequence shown here is derived from an EMBL/GenBank/DDBJ whole genome shotgun (WGS) entry which is preliminary data.</text>
</comment>
<accession>I7LB84</accession>
<keyword evidence="2" id="KW-0812">Transmembrane</keyword>
<evidence type="ECO:0000256" key="1">
    <source>
        <dbReference type="SAM" id="MobiDB-lite"/>
    </source>
</evidence>
<dbReference type="RefSeq" id="WP_004600324.1">
    <property type="nucleotide sequence ID" value="NZ_HF541865.1"/>
</dbReference>
<evidence type="ECO:0000313" key="3">
    <source>
        <dbReference type="EMBL" id="CCI82879.1"/>
    </source>
</evidence>
<evidence type="ECO:0000256" key="2">
    <source>
        <dbReference type="SAM" id="Phobius"/>
    </source>
</evidence>
<gene>
    <name evidence="3" type="ORF">BN46_0126</name>
    <name evidence="4" type="ORF">HMPREF9719_00434</name>
</gene>
<dbReference type="EMBL" id="CAJZ01000018">
    <property type="protein sequence ID" value="CCI82879.1"/>
    <property type="molecule type" value="Genomic_DNA"/>
</dbReference>
<proteinExistence type="predicted"/>
<dbReference type="OrthoDB" id="4418870at2"/>
<evidence type="ECO:0000313" key="4">
    <source>
        <dbReference type="EMBL" id="EJZ82616.1"/>
    </source>
</evidence>
<dbReference type="Proteomes" id="UP000006078">
    <property type="component" value="Unassembled WGS sequence"/>
</dbReference>
<reference evidence="4 5" key="2">
    <citation type="submission" date="2012-08" db="EMBL/GenBank/DDBJ databases">
        <title>The Genome Sequence of Turicella otitidis ATCC 51513.</title>
        <authorList>
            <consortium name="The Broad Institute Genome Sequencing Platform"/>
            <person name="Earl A."/>
            <person name="Ward D."/>
            <person name="Feldgarden M."/>
            <person name="Gevers D."/>
            <person name="Huys G."/>
            <person name="Walker B."/>
            <person name="Young S.K."/>
            <person name="Zeng Q."/>
            <person name="Gargeya S."/>
            <person name="Fitzgerald M."/>
            <person name="Haas B."/>
            <person name="Abouelleil A."/>
            <person name="Alvarado L."/>
            <person name="Arachchi H.M."/>
            <person name="Berlin A.M."/>
            <person name="Chapman S.B."/>
            <person name="Goldberg J."/>
            <person name="Griggs A."/>
            <person name="Gujja S."/>
            <person name="Hansen M."/>
            <person name="Howarth C."/>
            <person name="Imamovic A."/>
            <person name="Larimer J."/>
            <person name="McCowen C."/>
            <person name="Montmayeur A."/>
            <person name="Murphy C."/>
            <person name="Neiman D."/>
            <person name="Pearson M."/>
            <person name="Priest M."/>
            <person name="Roberts A."/>
            <person name="Saif S."/>
            <person name="Shea T."/>
            <person name="Sisk P."/>
            <person name="Sykes S."/>
            <person name="Wortman J."/>
            <person name="Nusbaum C."/>
            <person name="Birren B."/>
        </authorList>
    </citation>
    <scope>NUCLEOTIDE SEQUENCE [LARGE SCALE GENOMIC DNA]</scope>
    <source>
        <strain evidence="4 5">ATCC 51513</strain>
    </source>
</reference>
<dbReference type="EMBL" id="AHAE01000024">
    <property type="protein sequence ID" value="EJZ82616.1"/>
    <property type="molecule type" value="Genomic_DNA"/>
</dbReference>
<feature type="transmembrane region" description="Helical" evidence="2">
    <location>
        <begin position="187"/>
        <end position="207"/>
    </location>
</feature>
<dbReference type="eggNOG" id="ENOG5031IPT">
    <property type="taxonomic scope" value="Bacteria"/>
</dbReference>
<evidence type="ECO:0000313" key="6">
    <source>
        <dbReference type="Proteomes" id="UP000011016"/>
    </source>
</evidence>